<proteinExistence type="predicted"/>
<keyword evidence="1" id="KW-0547">Nucleotide-binding</keyword>
<name>A0A090ITH7_9GAMM</name>
<dbReference type="GO" id="GO:0005524">
    <property type="term" value="F:ATP binding"/>
    <property type="evidence" value="ECO:0007669"/>
    <property type="project" value="UniProtKB-KW"/>
</dbReference>
<dbReference type="GeneID" id="28541165"/>
<dbReference type="Gene3D" id="3.90.640.10">
    <property type="entry name" value="Actin, Chain A, domain 4"/>
    <property type="match status" value="1"/>
</dbReference>
<dbReference type="PANTHER" id="PTHR19375">
    <property type="entry name" value="HEAT SHOCK PROTEIN 70KDA"/>
    <property type="match status" value="1"/>
</dbReference>
<evidence type="ECO:0000313" key="3">
    <source>
        <dbReference type="EMBL" id="CED71680.1"/>
    </source>
</evidence>
<dbReference type="PATRIC" id="fig|80852.17.peg.1656"/>
<dbReference type="SUPFAM" id="SSF53067">
    <property type="entry name" value="Actin-like ATPase domain"/>
    <property type="match status" value="2"/>
</dbReference>
<organism evidence="3 4">
    <name type="scientific">Aliivibrio wodanis</name>
    <dbReference type="NCBI Taxonomy" id="80852"/>
    <lineage>
        <taxon>Bacteria</taxon>
        <taxon>Pseudomonadati</taxon>
        <taxon>Pseudomonadota</taxon>
        <taxon>Gammaproteobacteria</taxon>
        <taxon>Vibrionales</taxon>
        <taxon>Vibrionaceae</taxon>
        <taxon>Aliivibrio</taxon>
    </lineage>
</organism>
<dbReference type="KEGG" id="awd:AWOD_I_1608"/>
<dbReference type="GO" id="GO:0140662">
    <property type="term" value="F:ATP-dependent protein folding chaperone"/>
    <property type="evidence" value="ECO:0007669"/>
    <property type="project" value="InterPro"/>
</dbReference>
<dbReference type="Proteomes" id="UP000032427">
    <property type="component" value="Chromosome 1"/>
</dbReference>
<accession>A0A090ITH7</accession>
<dbReference type="Pfam" id="PF12531">
    <property type="entry name" value="DUF3731"/>
    <property type="match status" value="1"/>
</dbReference>
<dbReference type="OrthoDB" id="580874at2"/>
<dbReference type="HOGENOM" id="CLU_013948_0_0_6"/>
<dbReference type="InterPro" id="IPR021030">
    <property type="entry name" value="DUF3731"/>
</dbReference>
<dbReference type="Gene3D" id="3.30.420.40">
    <property type="match status" value="2"/>
</dbReference>
<evidence type="ECO:0000256" key="1">
    <source>
        <dbReference type="ARBA" id="ARBA00022741"/>
    </source>
</evidence>
<gene>
    <name evidence="3" type="ORF">AWOD_I_1608</name>
</gene>
<reference evidence="4" key="1">
    <citation type="submission" date="2014-09" db="EMBL/GenBank/DDBJ databases">
        <authorList>
            <person name="Hjerde E."/>
        </authorList>
    </citation>
    <scope>NUCLEOTIDE SEQUENCE [LARGE SCALE GENOMIC DNA]</scope>
    <source>
        <strain evidence="4">06/09/139</strain>
    </source>
</reference>
<dbReference type="InterPro" id="IPR043129">
    <property type="entry name" value="ATPase_NBD"/>
</dbReference>
<dbReference type="CDD" id="cd10170">
    <property type="entry name" value="ASKHA_NBD_HSP70"/>
    <property type="match status" value="1"/>
</dbReference>
<dbReference type="Pfam" id="PF00012">
    <property type="entry name" value="HSP70"/>
    <property type="match status" value="1"/>
</dbReference>
<dbReference type="InterPro" id="IPR013126">
    <property type="entry name" value="Hsp_70_fam"/>
</dbReference>
<protein>
    <submittedName>
        <fullName evidence="3">Putative heat-shock chaperone protein</fullName>
    </submittedName>
</protein>
<dbReference type="EMBL" id="LN554846">
    <property type="protein sequence ID" value="CED71680.1"/>
    <property type="molecule type" value="Genomic_DNA"/>
</dbReference>
<keyword evidence="4" id="KW-1185">Reference proteome</keyword>
<keyword evidence="2" id="KW-0067">ATP-binding</keyword>
<dbReference type="AlphaFoldDB" id="A0A090ITH7"/>
<evidence type="ECO:0000313" key="4">
    <source>
        <dbReference type="Proteomes" id="UP000032427"/>
    </source>
</evidence>
<dbReference type="PRINTS" id="PR00301">
    <property type="entry name" value="HEATSHOCK70"/>
</dbReference>
<sequence length="938" mass="104348">MSYSNRYLIGIDLGTTHTVVAYTDVSLGIETSPIEIFNIDQLIGPGEVARKPLLPSFRYHASQSQISDNDLTLPWNVKAIDGEIKNAIIGEWARELGSKVEGRQVVSAKSWLSHTKVDRTSDILPWAGAEDVEKVSPIVASASYLNHVRQSWNYHHPDAPMELQEVVVTVPASFDESARSFTIQAAKLAGLDKIILLEEPQAVCYDWYHHHQDTAKDILKNVPLMVVCDVGGGTTDLSLIQAHFDKDELSLDRIGVGDHLMLGGDNIDLALAHLAEQRLNSGKKMTAAALTKLIQQTRKTKERLLSANSPDSGHITLLGSGSKLLGSSRKVELTKQEVHEIALEGFLPLTDFDERPNQRQTAVVEFGLPYASDPAISKHLAQFLDNHKEVSTKALGWDQLDLADHNDRAIPVGLLLNGGVFNSPLLADRSLELMNSWKGDTVTLLSNPHPDLAVAYGAVAYGKARHGAQLKIGGGSARSFYLQLEEKNKQPQGLCLLAKGSDEGEEIRMTSRRFSLTLGEPVRFNLLSTTKDQLATSGMITELADPSFVSLPPYVVTLESSKAKEELHANQKDRVEVTLACQFTEVGTIKIECVSVEDDSQRWLVEFEVRNQASNKSTNLADQISLPPRLPNAIENIKEAYGGSKQNPNAIKAFSKNIEKLIGKRESWDLITSRELATALLDSKKRRRRSEKHEQNWLKMTGFALRPGFGYPADEWKISQAWETYQQGIQFESKQSWNDWWTFWRRISGGLSQEQQETILADIAKYLHPGSLRNPKTLEDATNKSYEAMVRLAAALEHLDVEDKTLISTWVLGHAKSGNQPQVHWWALGRICSRSPFYGSQHNLIPANQIAQWLPTLLEQDWKIQPMAGFAAVMMARLTGDRTLDVSGELRESIIDKLKKSRSPQSWIELVSNQQALTEADSKRLFGDALPAGLRLIN</sequence>
<dbReference type="STRING" id="80852.AWOD_I_1608"/>
<evidence type="ECO:0000256" key="2">
    <source>
        <dbReference type="ARBA" id="ARBA00022840"/>
    </source>
</evidence>